<feature type="transmembrane region" description="Helical" evidence="2">
    <location>
        <begin position="6"/>
        <end position="25"/>
    </location>
</feature>
<name>A0A6C0HEN2_9ZZZZ</name>
<feature type="compositionally biased region" description="Basic residues" evidence="1">
    <location>
        <begin position="31"/>
        <end position="46"/>
    </location>
</feature>
<keyword evidence="2" id="KW-0472">Membrane</keyword>
<proteinExistence type="predicted"/>
<dbReference type="EMBL" id="MN739934">
    <property type="protein sequence ID" value="QHT78606.1"/>
    <property type="molecule type" value="Genomic_DNA"/>
</dbReference>
<protein>
    <submittedName>
        <fullName evidence="3">Uncharacterized protein</fullName>
    </submittedName>
</protein>
<evidence type="ECO:0000256" key="2">
    <source>
        <dbReference type="SAM" id="Phobius"/>
    </source>
</evidence>
<accession>A0A6C0HEN2</accession>
<keyword evidence="2" id="KW-0812">Transmembrane</keyword>
<reference evidence="3" key="1">
    <citation type="journal article" date="2020" name="Nature">
        <title>Giant virus diversity and host interactions through global metagenomics.</title>
        <authorList>
            <person name="Schulz F."/>
            <person name="Roux S."/>
            <person name="Paez-Espino D."/>
            <person name="Jungbluth S."/>
            <person name="Walsh D.A."/>
            <person name="Denef V.J."/>
            <person name="McMahon K.D."/>
            <person name="Konstantinidis K.T."/>
            <person name="Eloe-Fadrosh E.A."/>
            <person name="Kyrpides N.C."/>
            <person name="Woyke T."/>
        </authorList>
    </citation>
    <scope>NUCLEOTIDE SEQUENCE</scope>
    <source>
        <strain evidence="3">GVMAG-M-3300023179-92</strain>
    </source>
</reference>
<keyword evidence="2" id="KW-1133">Transmembrane helix</keyword>
<evidence type="ECO:0000313" key="3">
    <source>
        <dbReference type="EMBL" id="QHT78606.1"/>
    </source>
</evidence>
<evidence type="ECO:0000256" key="1">
    <source>
        <dbReference type="SAM" id="MobiDB-lite"/>
    </source>
</evidence>
<dbReference type="AlphaFoldDB" id="A0A6C0HEN2"/>
<feature type="region of interest" description="Disordered" evidence="1">
    <location>
        <begin position="31"/>
        <end position="74"/>
    </location>
</feature>
<feature type="compositionally biased region" description="Basic and acidic residues" evidence="1">
    <location>
        <begin position="47"/>
        <end position="64"/>
    </location>
</feature>
<sequence length="139" mass="16534">MDICKIFFILFILINNIMPGNSPLFKRRLNRLKKSRGRGTPRVPRKYKGEKPEHHSDLFTDENPKGTVHGLRFRSRDEAKKSVKRLRSLYKNKKITFAHMRQIGLTMEQRSRFHAHPTKGIKEGNKVWKEFNKSFKKKK</sequence>
<organism evidence="3">
    <name type="scientific">viral metagenome</name>
    <dbReference type="NCBI Taxonomy" id="1070528"/>
    <lineage>
        <taxon>unclassified sequences</taxon>
        <taxon>metagenomes</taxon>
        <taxon>organismal metagenomes</taxon>
    </lineage>
</organism>